<gene>
    <name evidence="1" type="ORF">LOK49_LG07G00968</name>
</gene>
<dbReference type="Proteomes" id="UP001060215">
    <property type="component" value="Chromosome 7"/>
</dbReference>
<evidence type="ECO:0000313" key="2">
    <source>
        <dbReference type="Proteomes" id="UP001060215"/>
    </source>
</evidence>
<name>A0ACC0GWP3_9ERIC</name>
<reference evidence="1 2" key="1">
    <citation type="journal article" date="2022" name="Plant J.">
        <title>Chromosome-level genome of Camellia lanceoleosa provides a valuable resource for understanding genome evolution and self-incompatibility.</title>
        <authorList>
            <person name="Gong W."/>
            <person name="Xiao S."/>
            <person name="Wang L."/>
            <person name="Liao Z."/>
            <person name="Chang Y."/>
            <person name="Mo W."/>
            <person name="Hu G."/>
            <person name="Li W."/>
            <person name="Zhao G."/>
            <person name="Zhu H."/>
            <person name="Hu X."/>
            <person name="Ji K."/>
            <person name="Xiang X."/>
            <person name="Song Q."/>
            <person name="Yuan D."/>
            <person name="Jin S."/>
            <person name="Zhang L."/>
        </authorList>
    </citation>
    <scope>NUCLEOTIDE SEQUENCE [LARGE SCALE GENOMIC DNA]</scope>
    <source>
        <tissue evidence="1">Fresh and healthy young leaves</tissue>
    </source>
</reference>
<organism evidence="1 2">
    <name type="scientific">Camellia lanceoleosa</name>
    <dbReference type="NCBI Taxonomy" id="1840588"/>
    <lineage>
        <taxon>Eukaryota</taxon>
        <taxon>Viridiplantae</taxon>
        <taxon>Streptophyta</taxon>
        <taxon>Embryophyta</taxon>
        <taxon>Tracheophyta</taxon>
        <taxon>Spermatophyta</taxon>
        <taxon>Magnoliopsida</taxon>
        <taxon>eudicotyledons</taxon>
        <taxon>Gunneridae</taxon>
        <taxon>Pentapetalae</taxon>
        <taxon>asterids</taxon>
        <taxon>Ericales</taxon>
        <taxon>Theaceae</taxon>
        <taxon>Camellia</taxon>
    </lineage>
</organism>
<accession>A0ACC0GWP3</accession>
<protein>
    <submittedName>
        <fullName evidence="1">RING-H2 finger protein ATL38</fullName>
    </submittedName>
</protein>
<comment type="caution">
    <text evidence="1">The sequence shown here is derived from an EMBL/GenBank/DDBJ whole genome shotgun (WGS) entry which is preliminary data.</text>
</comment>
<dbReference type="EMBL" id="CM045764">
    <property type="protein sequence ID" value="KAI8005642.1"/>
    <property type="molecule type" value="Genomic_DNA"/>
</dbReference>
<evidence type="ECO:0000313" key="1">
    <source>
        <dbReference type="EMBL" id="KAI8005642.1"/>
    </source>
</evidence>
<sequence>MQESHTYLLIRLLTVLLIAGAIAALVVILYYCMTVLWFNNRTHSSTSLLWWRTPFVAAQRGEQQQQTPSTTSTTTMAENSMNELIPAHKYCKGGRHSTVAVGGEDGDGDDDGMCAICLCEFEDGEELRTMPECVHSFHVECIDMWLYSHSTCPLCRTDTPSPSPSPSPHYMFTPLLDSAFRGSTIPPSANHVVPNFSVLFGSVMMV</sequence>
<proteinExistence type="predicted"/>
<keyword evidence="2" id="KW-1185">Reference proteome</keyword>